<comment type="caution">
    <text evidence="2">The sequence shown here is derived from an EMBL/GenBank/DDBJ whole genome shotgun (WGS) entry which is preliminary data.</text>
</comment>
<dbReference type="NCBIfam" id="TIGR03930">
    <property type="entry name" value="WXG100_ESAT6"/>
    <property type="match status" value="1"/>
</dbReference>
<dbReference type="RefSeq" id="WP_188549126.1">
    <property type="nucleotide sequence ID" value="NZ_BMFY01000001.1"/>
</dbReference>
<dbReference type="Proteomes" id="UP000616114">
    <property type="component" value="Unassembled WGS sequence"/>
</dbReference>
<organism evidence="2 3">
    <name type="scientific">Sediminivirga luteola</name>
    <dbReference type="NCBI Taxonomy" id="1774748"/>
    <lineage>
        <taxon>Bacteria</taxon>
        <taxon>Bacillati</taxon>
        <taxon>Actinomycetota</taxon>
        <taxon>Actinomycetes</taxon>
        <taxon>Micrococcales</taxon>
        <taxon>Brevibacteriaceae</taxon>
        <taxon>Sediminivirga</taxon>
    </lineage>
</organism>
<name>A0A8J2XJQ5_9MICO</name>
<dbReference type="AlphaFoldDB" id="A0A8J2XJQ5"/>
<gene>
    <name evidence="2" type="ORF">GCM10011333_02850</name>
</gene>
<reference evidence="2" key="2">
    <citation type="submission" date="2020-09" db="EMBL/GenBank/DDBJ databases">
        <authorList>
            <person name="Sun Q."/>
            <person name="Zhou Y."/>
        </authorList>
    </citation>
    <scope>NUCLEOTIDE SEQUENCE</scope>
    <source>
        <strain evidence="2">CGMCC 1.12785</strain>
    </source>
</reference>
<protein>
    <recommendedName>
        <fullName evidence="1">ESAT-6-like protein</fullName>
    </recommendedName>
</protein>
<evidence type="ECO:0000313" key="2">
    <source>
        <dbReference type="EMBL" id="GGA03546.1"/>
    </source>
</evidence>
<keyword evidence="3" id="KW-1185">Reference proteome</keyword>
<comment type="similarity">
    <text evidence="1">Belongs to the WXG100 family.</text>
</comment>
<dbReference type="Gene3D" id="1.10.287.1060">
    <property type="entry name" value="ESAT-6-like"/>
    <property type="match status" value="1"/>
</dbReference>
<dbReference type="InterPro" id="IPR036689">
    <property type="entry name" value="ESAT-6-like_sf"/>
</dbReference>
<dbReference type="EMBL" id="BMFY01000001">
    <property type="protein sequence ID" value="GGA03546.1"/>
    <property type="molecule type" value="Genomic_DNA"/>
</dbReference>
<proteinExistence type="inferred from homology"/>
<evidence type="ECO:0000313" key="3">
    <source>
        <dbReference type="Proteomes" id="UP000616114"/>
    </source>
</evidence>
<reference evidence="2" key="1">
    <citation type="journal article" date="2014" name="Int. J. Syst. Evol. Microbiol.">
        <title>Complete genome sequence of Corynebacterium casei LMG S-19264T (=DSM 44701T), isolated from a smear-ripened cheese.</title>
        <authorList>
            <consortium name="US DOE Joint Genome Institute (JGI-PGF)"/>
            <person name="Walter F."/>
            <person name="Albersmeier A."/>
            <person name="Kalinowski J."/>
            <person name="Ruckert C."/>
        </authorList>
    </citation>
    <scope>NUCLEOTIDE SEQUENCE</scope>
    <source>
        <strain evidence="2">CGMCC 1.12785</strain>
    </source>
</reference>
<sequence length="96" mass="10670">MSSFRVDAERVMESSRAVEASAGAVADEVQTMMSNLRGLQDSWQGQAAEGFQSVVDEWHGVQEQVRESLQGIREALAVAGRQYAEVEDANSRMFRF</sequence>
<dbReference type="InterPro" id="IPR010310">
    <property type="entry name" value="T7SS_ESAT-6-like"/>
</dbReference>
<accession>A0A8J2XJQ5</accession>
<evidence type="ECO:0000256" key="1">
    <source>
        <dbReference type="RuleBase" id="RU362001"/>
    </source>
</evidence>
<dbReference type="SUPFAM" id="SSF140453">
    <property type="entry name" value="EsxAB dimer-like"/>
    <property type="match status" value="1"/>
</dbReference>
<dbReference type="Pfam" id="PF06013">
    <property type="entry name" value="WXG100"/>
    <property type="match status" value="1"/>
</dbReference>